<reference evidence="1" key="1">
    <citation type="submission" date="2022-04" db="EMBL/GenBank/DDBJ databases">
        <title>Genome of the entomopathogenic fungus Entomophthora muscae.</title>
        <authorList>
            <person name="Elya C."/>
            <person name="Lovett B.R."/>
            <person name="Lee E."/>
            <person name="Macias A.M."/>
            <person name="Hajek A.E."/>
            <person name="De Bivort B.L."/>
            <person name="Kasson M.T."/>
            <person name="De Fine Licht H.H."/>
            <person name="Stajich J.E."/>
        </authorList>
    </citation>
    <scope>NUCLEOTIDE SEQUENCE</scope>
    <source>
        <strain evidence="1">Berkeley</strain>
    </source>
</reference>
<proteinExistence type="predicted"/>
<evidence type="ECO:0000313" key="1">
    <source>
        <dbReference type="EMBL" id="KAJ9085507.1"/>
    </source>
</evidence>
<evidence type="ECO:0000313" key="2">
    <source>
        <dbReference type="Proteomes" id="UP001165960"/>
    </source>
</evidence>
<name>A0ACC2UF42_9FUNG</name>
<organism evidence="1 2">
    <name type="scientific">Entomophthora muscae</name>
    <dbReference type="NCBI Taxonomy" id="34485"/>
    <lineage>
        <taxon>Eukaryota</taxon>
        <taxon>Fungi</taxon>
        <taxon>Fungi incertae sedis</taxon>
        <taxon>Zoopagomycota</taxon>
        <taxon>Entomophthoromycotina</taxon>
        <taxon>Entomophthoromycetes</taxon>
        <taxon>Entomophthorales</taxon>
        <taxon>Entomophthoraceae</taxon>
        <taxon>Entomophthora</taxon>
    </lineage>
</organism>
<protein>
    <submittedName>
        <fullName evidence="1">Uncharacterized protein</fullName>
    </submittedName>
</protein>
<comment type="caution">
    <text evidence="1">The sequence shown here is derived from an EMBL/GenBank/DDBJ whole genome shotgun (WGS) entry which is preliminary data.</text>
</comment>
<gene>
    <name evidence="1" type="ORF">DSO57_1013161</name>
</gene>
<dbReference type="Proteomes" id="UP001165960">
    <property type="component" value="Unassembled WGS sequence"/>
</dbReference>
<sequence>MYQQRNYLEPTNFPEANGSSTEPLLAPNLPKQSGLVGDPITGADLDLASQELLPECANLSDDFNQLNLSDPLNSHEPAPNVPSQSIQYGALNNTEKKFTTLSCKKLIGIFSRHFRGLWEA</sequence>
<keyword evidence="2" id="KW-1185">Reference proteome</keyword>
<accession>A0ACC2UF42</accession>
<dbReference type="EMBL" id="QTSX02000758">
    <property type="protein sequence ID" value="KAJ9085507.1"/>
    <property type="molecule type" value="Genomic_DNA"/>
</dbReference>